<feature type="compositionally biased region" description="Acidic residues" evidence="1">
    <location>
        <begin position="296"/>
        <end position="309"/>
    </location>
</feature>
<dbReference type="EMBL" id="JAUIRO010000005">
    <property type="protein sequence ID" value="KAK0712611.1"/>
    <property type="molecule type" value="Genomic_DNA"/>
</dbReference>
<evidence type="ECO:0008006" key="4">
    <source>
        <dbReference type="Google" id="ProtNLM"/>
    </source>
</evidence>
<dbReference type="AlphaFoldDB" id="A0AA40DT90"/>
<evidence type="ECO:0000256" key="1">
    <source>
        <dbReference type="SAM" id="MobiDB-lite"/>
    </source>
</evidence>
<reference evidence="2" key="1">
    <citation type="submission" date="2023-06" db="EMBL/GenBank/DDBJ databases">
        <title>Genome-scale phylogeny and comparative genomics of the fungal order Sordariales.</title>
        <authorList>
            <consortium name="Lawrence Berkeley National Laboratory"/>
            <person name="Hensen N."/>
            <person name="Bonometti L."/>
            <person name="Westerberg I."/>
            <person name="Brannstrom I.O."/>
            <person name="Guillou S."/>
            <person name="Cros-Aarteil S."/>
            <person name="Calhoun S."/>
            <person name="Haridas S."/>
            <person name="Kuo A."/>
            <person name="Mondo S."/>
            <person name="Pangilinan J."/>
            <person name="Riley R."/>
            <person name="LaButti K."/>
            <person name="Andreopoulos B."/>
            <person name="Lipzen A."/>
            <person name="Chen C."/>
            <person name="Yanf M."/>
            <person name="Daum C."/>
            <person name="Ng V."/>
            <person name="Clum A."/>
            <person name="Steindorff A."/>
            <person name="Ohm R."/>
            <person name="Martin F."/>
            <person name="Silar P."/>
            <person name="Natvig D."/>
            <person name="Lalanne C."/>
            <person name="Gautier V."/>
            <person name="Ament-velasquez S.L."/>
            <person name="Kruys A."/>
            <person name="Hutchinson M.I."/>
            <person name="Powell A.J."/>
            <person name="Barry K."/>
            <person name="Miller A.N."/>
            <person name="Grigoriev I.V."/>
            <person name="Debuchy R."/>
            <person name="Gladieux P."/>
            <person name="Thoren M.H."/>
            <person name="Johannesson H."/>
        </authorList>
    </citation>
    <scope>NUCLEOTIDE SEQUENCE</scope>
    <source>
        <strain evidence="2">SMH2392-1A</strain>
    </source>
</reference>
<dbReference type="Proteomes" id="UP001172101">
    <property type="component" value="Unassembled WGS sequence"/>
</dbReference>
<dbReference type="GeneID" id="85321302"/>
<proteinExistence type="predicted"/>
<feature type="region of interest" description="Disordered" evidence="1">
    <location>
        <begin position="296"/>
        <end position="341"/>
    </location>
</feature>
<keyword evidence="3" id="KW-1185">Reference proteome</keyword>
<name>A0AA40DT90_9PEZI</name>
<dbReference type="RefSeq" id="XP_060293934.1">
    <property type="nucleotide sequence ID" value="XM_060438032.1"/>
</dbReference>
<protein>
    <recommendedName>
        <fullName evidence="4">Gag protein</fullName>
    </recommendedName>
</protein>
<accession>A0AA40DT90</accession>
<evidence type="ECO:0000313" key="2">
    <source>
        <dbReference type="EMBL" id="KAK0712611.1"/>
    </source>
</evidence>
<comment type="caution">
    <text evidence="2">The sequence shown here is derived from an EMBL/GenBank/DDBJ whole genome shotgun (WGS) entry which is preliminary data.</text>
</comment>
<evidence type="ECO:0000313" key="3">
    <source>
        <dbReference type="Proteomes" id="UP001172101"/>
    </source>
</evidence>
<organism evidence="2 3">
    <name type="scientific">Lasiosphaeria miniovina</name>
    <dbReference type="NCBI Taxonomy" id="1954250"/>
    <lineage>
        <taxon>Eukaryota</taxon>
        <taxon>Fungi</taxon>
        <taxon>Dikarya</taxon>
        <taxon>Ascomycota</taxon>
        <taxon>Pezizomycotina</taxon>
        <taxon>Sordariomycetes</taxon>
        <taxon>Sordariomycetidae</taxon>
        <taxon>Sordariales</taxon>
        <taxon>Lasiosphaeriaceae</taxon>
        <taxon>Lasiosphaeria</taxon>
    </lineage>
</organism>
<gene>
    <name evidence="2" type="ORF">B0T26DRAFT_648821</name>
</gene>
<sequence>MTTTNNDKTVALNSSDNWETWNLQFQAQAVAGDIWPQIQGLTPFLSKPTAPDPARHKHKTPSQLSVTVRGTSVSVADDEEASPASIPITIADLTTDGFKTYQMEWTIYQANLKDYTQQFDRIERLKQWVLKTVSTHYQRTSCKPTKSILDWYNALQTQAGISDDEAIEDAREAYQLVIKPLTRLPKDLIKWSEQWENALSIAQDKGVPEATRLRSWFNDFIKAVQPILGNWVTAYELVQQTKIKQLTLTYREVAHDFRKEARRLANARVPVGNRVGKGSFGPSFAAITRGKEAYQEDASDSEIVSDGDVGEQKGQKRKRVGSGEGKRPKKRPNTASGTAASNICPACDQFHRLARCFYAFPNLAPESFVEREHIRNRVNNALKDPQLQEKIKEIQLQKQS</sequence>